<organism evidence="8 10">
    <name type="scientific">Cercospora beticola</name>
    <name type="common">Sugarbeet leaf spot fungus</name>
    <dbReference type="NCBI Taxonomy" id="122368"/>
    <lineage>
        <taxon>Eukaryota</taxon>
        <taxon>Fungi</taxon>
        <taxon>Dikarya</taxon>
        <taxon>Ascomycota</taxon>
        <taxon>Pezizomycotina</taxon>
        <taxon>Dothideomycetes</taxon>
        <taxon>Dothideomycetidae</taxon>
        <taxon>Mycosphaerellales</taxon>
        <taxon>Mycosphaerellaceae</taxon>
        <taxon>Cercospora</taxon>
    </lineage>
</organism>
<dbReference type="GO" id="GO:0050661">
    <property type="term" value="F:NADP binding"/>
    <property type="evidence" value="ECO:0007669"/>
    <property type="project" value="InterPro"/>
</dbReference>
<keyword evidence="6" id="KW-0560">Oxidoreductase</keyword>
<evidence type="ECO:0000313" key="10">
    <source>
        <dbReference type="Proteomes" id="UP000230605"/>
    </source>
</evidence>
<protein>
    <submittedName>
        <fullName evidence="8">Thiol-specific monooxygenase</fullName>
    </submittedName>
</protein>
<comment type="cofactor">
    <cofactor evidence="1">
        <name>FAD</name>
        <dbReference type="ChEBI" id="CHEBI:57692"/>
    </cofactor>
</comment>
<dbReference type="PRINTS" id="PR00370">
    <property type="entry name" value="FMOXYGENASE"/>
</dbReference>
<dbReference type="Proteomes" id="UP001302367">
    <property type="component" value="Chromosome 9"/>
</dbReference>
<dbReference type="EMBL" id="LKMD01000107">
    <property type="protein sequence ID" value="PIA90739.1"/>
    <property type="molecule type" value="Genomic_DNA"/>
</dbReference>
<keyword evidence="3" id="KW-0285">Flavoprotein</keyword>
<dbReference type="Proteomes" id="UP000230605">
    <property type="component" value="Chromosome 9"/>
</dbReference>
<accession>A0A2G5HDZ3</accession>
<name>A0A2G5HDZ3_CERBT</name>
<dbReference type="InterPro" id="IPR050346">
    <property type="entry name" value="FMO-like"/>
</dbReference>
<dbReference type="Pfam" id="PF00743">
    <property type="entry name" value="FMO-like"/>
    <property type="match status" value="2"/>
</dbReference>
<dbReference type="InterPro" id="IPR000960">
    <property type="entry name" value="Flavin_mOase"/>
</dbReference>
<evidence type="ECO:0000256" key="5">
    <source>
        <dbReference type="ARBA" id="ARBA00022857"/>
    </source>
</evidence>
<dbReference type="GO" id="GO:0050660">
    <property type="term" value="F:flavin adenine dinucleotide binding"/>
    <property type="evidence" value="ECO:0007669"/>
    <property type="project" value="InterPro"/>
</dbReference>
<dbReference type="InterPro" id="IPR020946">
    <property type="entry name" value="Flavin_mOase-like"/>
</dbReference>
<evidence type="ECO:0000313" key="8">
    <source>
        <dbReference type="EMBL" id="PIA90739.1"/>
    </source>
</evidence>
<reference evidence="8 10" key="1">
    <citation type="submission" date="2015-10" db="EMBL/GenBank/DDBJ databases">
        <title>The cercosporin biosynthetic gene cluster was horizontally transferred to several fungal lineages and shown to be expanded in Cercospora beticola based on microsynteny with recipient genomes.</title>
        <authorList>
            <person name="De Jonge R."/>
            <person name="Ebert M.K."/>
            <person name="Suttle J.C."/>
            <person name="Jurick Ii W.M."/>
            <person name="Secor G.A."/>
            <person name="Thomma B.P."/>
            <person name="Van De Peer Y."/>
            <person name="Bolton M.D."/>
        </authorList>
    </citation>
    <scope>NUCLEOTIDE SEQUENCE [LARGE SCALE GENOMIC DNA]</scope>
    <source>
        <strain evidence="8 10">09-40</strain>
    </source>
</reference>
<evidence type="ECO:0000256" key="7">
    <source>
        <dbReference type="ARBA" id="ARBA00023033"/>
    </source>
</evidence>
<evidence type="ECO:0000256" key="2">
    <source>
        <dbReference type="ARBA" id="ARBA00009183"/>
    </source>
</evidence>
<evidence type="ECO:0000256" key="6">
    <source>
        <dbReference type="ARBA" id="ARBA00023002"/>
    </source>
</evidence>
<dbReference type="EMBL" id="CP134192">
    <property type="protein sequence ID" value="WPB08100.1"/>
    <property type="molecule type" value="Genomic_DNA"/>
</dbReference>
<dbReference type="AlphaFoldDB" id="A0A2G5HDZ3"/>
<evidence type="ECO:0000256" key="3">
    <source>
        <dbReference type="ARBA" id="ARBA00022630"/>
    </source>
</evidence>
<dbReference type="InterPro" id="IPR036188">
    <property type="entry name" value="FAD/NAD-bd_sf"/>
</dbReference>
<evidence type="ECO:0000256" key="4">
    <source>
        <dbReference type="ARBA" id="ARBA00022827"/>
    </source>
</evidence>
<sequence>MGSIPSERRFKADSICIIGAGPSGLAAAKYLIAEKAFSRVVIYEQRSKTGGLWNYLPCNEGSAKVPVPQTNPHAGHAEPVWGQVGQDGSVSEEPDFISPVYERLETNIPRGLMGFSDLDWDEDRQLFPKHEDVLNYIQTYGKDVSHLIKLRTQVLDVRLRPDEKWTVTTTPISQPNSPQEPTEETFDAVICANGHYEVPYIPQVPGISTFHSTYPNTISHSKFYRKPEAYTNKKVIIVGNSASGIDIGSQIEHVCKLPLIISQKSESYLNVEGSKPTNIKIEKPEIIEYIPQNRTVKFSDSTTESHIDAILYCTGYFYYYPFLSSLHPPIITTGERVQNTYQHIFYAPNPTLSFLVLNQKVIPFPMAEVQSAVIARVLSGRLSLPSLHEMKSWEEDVEKEMGKGRNFHVLKFPRDAEMINFLGEWARSADGEEVGIVGVGIVGKKPPRWGAKEFYTRERFPNIKSAFNALGEERYQVRRLEEVGFDFEKWKAGTEEGGKGK</sequence>
<comment type="similarity">
    <text evidence="2">Belongs to the FMO family.</text>
</comment>
<dbReference type="GO" id="GO:0004499">
    <property type="term" value="F:N,N-dimethylaniline monooxygenase activity"/>
    <property type="evidence" value="ECO:0007669"/>
    <property type="project" value="InterPro"/>
</dbReference>
<dbReference type="SUPFAM" id="SSF51905">
    <property type="entry name" value="FAD/NAD(P)-binding domain"/>
    <property type="match status" value="2"/>
</dbReference>
<keyword evidence="7 8" id="KW-0503">Monooxygenase</keyword>
<evidence type="ECO:0000256" key="1">
    <source>
        <dbReference type="ARBA" id="ARBA00001974"/>
    </source>
</evidence>
<gene>
    <name evidence="8" type="ORF">CB0940_11267</name>
    <name evidence="9" type="ORF">RHO25_012764</name>
</gene>
<dbReference type="PANTHER" id="PTHR23023">
    <property type="entry name" value="DIMETHYLANILINE MONOOXYGENASE"/>
    <property type="match status" value="1"/>
</dbReference>
<dbReference type="Pfam" id="PF13450">
    <property type="entry name" value="NAD_binding_8"/>
    <property type="match status" value="1"/>
</dbReference>
<dbReference type="OrthoDB" id="66881at2759"/>
<keyword evidence="4" id="KW-0274">FAD</keyword>
<reference evidence="9 11" key="2">
    <citation type="submission" date="2023-09" db="EMBL/GenBank/DDBJ databases">
        <title>Complete-Gapless Cercospora beticola genome.</title>
        <authorList>
            <person name="Wyatt N.A."/>
            <person name="Spanner R.E."/>
            <person name="Bolton M.D."/>
        </authorList>
    </citation>
    <scope>NUCLEOTIDE SEQUENCE [LARGE SCALE GENOMIC DNA]</scope>
    <source>
        <strain evidence="9">Cb09-40</strain>
    </source>
</reference>
<evidence type="ECO:0000313" key="9">
    <source>
        <dbReference type="EMBL" id="WPB08100.1"/>
    </source>
</evidence>
<keyword evidence="5" id="KW-0521">NADP</keyword>
<dbReference type="FunFam" id="3.50.50.60:FF:000138">
    <property type="entry name" value="Flavin-containing monooxygenase"/>
    <property type="match status" value="1"/>
</dbReference>
<proteinExistence type="inferred from homology"/>
<evidence type="ECO:0000313" key="11">
    <source>
        <dbReference type="Proteomes" id="UP001302367"/>
    </source>
</evidence>
<dbReference type="Gene3D" id="3.50.50.60">
    <property type="entry name" value="FAD/NAD(P)-binding domain"/>
    <property type="match status" value="2"/>
</dbReference>
<keyword evidence="11" id="KW-1185">Reference proteome</keyword>